<accession>A0A0H4T6U9</accession>
<reference evidence="12" key="1">
    <citation type="journal article" date="2015" name="ISME J.">
        <title>Aquifer environment selects for microbial species cohorts in sediment and groundwater.</title>
        <authorList>
            <person name="Hug L.A."/>
            <person name="Thomas B.C."/>
            <person name="Brown C.T."/>
            <person name="Frischkorn K.R."/>
            <person name="Williams K.H."/>
            <person name="Tringe S.G."/>
            <person name="Banfield J.F."/>
        </authorList>
    </citation>
    <scope>NUCLEOTIDE SEQUENCE</scope>
</reference>
<dbReference type="GO" id="GO:0019843">
    <property type="term" value="F:rRNA binding"/>
    <property type="evidence" value="ECO:0007669"/>
    <property type="project" value="UniProtKB-UniRule"/>
</dbReference>
<feature type="compositionally biased region" description="Low complexity" evidence="11">
    <location>
        <begin position="105"/>
        <end position="128"/>
    </location>
</feature>
<comment type="similarity">
    <text evidence="1 7 8">Belongs to the universal ribosomal protein uL22 family.</text>
</comment>
<organism evidence="12">
    <name type="scientific">uncultured Ignavibacteria bacterium Rifle_16ft_4_minimus_38087</name>
    <dbReference type="NCBI Taxonomy" id="1665104"/>
    <lineage>
        <taxon>Bacteria</taxon>
        <taxon>Pseudomonadati</taxon>
        <taxon>Ignavibacteriota</taxon>
        <taxon>Ignavibacteria</taxon>
        <taxon>environmental samples</taxon>
    </lineage>
</organism>
<dbReference type="EMBL" id="KT007015">
    <property type="protein sequence ID" value="AKQ03538.1"/>
    <property type="molecule type" value="Genomic_DNA"/>
</dbReference>
<keyword evidence="2 7" id="KW-0699">rRNA-binding</keyword>
<dbReference type="InterPro" id="IPR036394">
    <property type="entry name" value="Ribosomal_uL22_sf"/>
</dbReference>
<comment type="function">
    <text evidence="7 10">This protein binds specifically to 23S rRNA; its binding is stimulated by other ribosomal proteins, e.g., L4, L17, and L20. It is important during the early stages of 50S assembly. It makes multiple contacts with different domains of the 23S rRNA in the assembled 50S subunit and ribosome.</text>
</comment>
<evidence type="ECO:0000256" key="2">
    <source>
        <dbReference type="ARBA" id="ARBA00022730"/>
    </source>
</evidence>
<dbReference type="GO" id="GO:0003735">
    <property type="term" value="F:structural constituent of ribosome"/>
    <property type="evidence" value="ECO:0007669"/>
    <property type="project" value="InterPro"/>
</dbReference>
<evidence type="ECO:0000256" key="1">
    <source>
        <dbReference type="ARBA" id="ARBA00009451"/>
    </source>
</evidence>
<feature type="compositionally biased region" description="Basic residues" evidence="11">
    <location>
        <begin position="129"/>
        <end position="144"/>
    </location>
</feature>
<evidence type="ECO:0000256" key="9">
    <source>
        <dbReference type="RuleBase" id="RU004006"/>
    </source>
</evidence>
<feature type="region of interest" description="Disordered" evidence="11">
    <location>
        <begin position="103"/>
        <end position="144"/>
    </location>
</feature>
<evidence type="ECO:0000256" key="7">
    <source>
        <dbReference type="HAMAP-Rule" id="MF_01331"/>
    </source>
</evidence>
<dbReference type="PANTHER" id="PTHR13501:SF8">
    <property type="entry name" value="LARGE RIBOSOMAL SUBUNIT PROTEIN UL22M"/>
    <property type="match status" value="1"/>
</dbReference>
<dbReference type="InterPro" id="IPR005727">
    <property type="entry name" value="Ribosomal_uL22_bac/chlpt-type"/>
</dbReference>
<dbReference type="Gene3D" id="3.90.470.10">
    <property type="entry name" value="Ribosomal protein L22/L17"/>
    <property type="match status" value="1"/>
</dbReference>
<evidence type="ECO:0000256" key="11">
    <source>
        <dbReference type="SAM" id="MobiDB-lite"/>
    </source>
</evidence>
<evidence type="ECO:0000256" key="3">
    <source>
        <dbReference type="ARBA" id="ARBA00022884"/>
    </source>
</evidence>
<dbReference type="HAMAP" id="MF_01331_B">
    <property type="entry name" value="Ribosomal_uL22_B"/>
    <property type="match status" value="1"/>
</dbReference>
<dbReference type="NCBIfam" id="TIGR01044">
    <property type="entry name" value="rplV_bact"/>
    <property type="match status" value="1"/>
</dbReference>
<protein>
    <recommendedName>
        <fullName evidence="6 7">Large ribosomal subunit protein uL22</fullName>
    </recommendedName>
</protein>
<dbReference type="GO" id="GO:0022625">
    <property type="term" value="C:cytosolic large ribosomal subunit"/>
    <property type="evidence" value="ECO:0007669"/>
    <property type="project" value="TreeGrafter"/>
</dbReference>
<dbReference type="AlphaFoldDB" id="A0A0H4T6U9"/>
<keyword evidence="5 7" id="KW-0687">Ribonucleoprotein</keyword>
<dbReference type="SUPFAM" id="SSF54843">
    <property type="entry name" value="Ribosomal protein L22"/>
    <property type="match status" value="1"/>
</dbReference>
<dbReference type="CDD" id="cd00336">
    <property type="entry name" value="Ribosomal_L22"/>
    <property type="match status" value="1"/>
</dbReference>
<dbReference type="PANTHER" id="PTHR13501">
    <property type="entry name" value="CHLOROPLAST 50S RIBOSOMAL PROTEIN L22-RELATED"/>
    <property type="match status" value="1"/>
</dbReference>
<comment type="function">
    <text evidence="7">The globular domain of the protein is located near the polypeptide exit tunnel on the outside of the subunit, while an extended beta-hairpin is found that lines the wall of the exit tunnel in the center of the 70S ribosome.</text>
</comment>
<keyword evidence="4 7" id="KW-0689">Ribosomal protein</keyword>
<dbReference type="InterPro" id="IPR047867">
    <property type="entry name" value="Ribosomal_uL22_bac/org-type"/>
</dbReference>
<dbReference type="GO" id="GO:0006412">
    <property type="term" value="P:translation"/>
    <property type="evidence" value="ECO:0007669"/>
    <property type="project" value="UniProtKB-UniRule"/>
</dbReference>
<comment type="subunit">
    <text evidence="7 9">Part of the 50S ribosomal subunit.</text>
</comment>
<sequence>MRLVIDLIRGRGVEEALSILHFSPKHAARMAEKVLRSAISNFQNKDEAGRVDTARLFVKTAFVDGGPVAKRISPAPQGRAYRIRKRSNHITIVIAQREAKKVEVKPSAAKAASAAPGKEAVPAKAPAPRAKKKAGSAKKASKKS</sequence>
<evidence type="ECO:0000256" key="10">
    <source>
        <dbReference type="RuleBase" id="RU004008"/>
    </source>
</evidence>
<evidence type="ECO:0000313" key="12">
    <source>
        <dbReference type="EMBL" id="AKQ03538.1"/>
    </source>
</evidence>
<dbReference type="Pfam" id="PF00237">
    <property type="entry name" value="Ribosomal_L22"/>
    <property type="match status" value="1"/>
</dbReference>
<dbReference type="InterPro" id="IPR001063">
    <property type="entry name" value="Ribosomal_uL22"/>
</dbReference>
<evidence type="ECO:0000256" key="6">
    <source>
        <dbReference type="ARBA" id="ARBA00035207"/>
    </source>
</evidence>
<proteinExistence type="inferred from homology"/>
<evidence type="ECO:0000256" key="8">
    <source>
        <dbReference type="RuleBase" id="RU004005"/>
    </source>
</evidence>
<evidence type="ECO:0000256" key="4">
    <source>
        <dbReference type="ARBA" id="ARBA00022980"/>
    </source>
</evidence>
<name>A0A0H4T6U9_9BACT</name>
<keyword evidence="3 7" id="KW-0694">RNA-binding</keyword>
<gene>
    <name evidence="7" type="primary">rplV</name>
</gene>
<evidence type="ECO:0000256" key="5">
    <source>
        <dbReference type="ARBA" id="ARBA00023274"/>
    </source>
</evidence>